<keyword evidence="3" id="KW-1185">Reference proteome</keyword>
<dbReference type="InterPro" id="IPR029068">
    <property type="entry name" value="Glyas_Bleomycin-R_OHBP_Dase"/>
</dbReference>
<accession>A0A238W1K6</accession>
<dbReference type="PROSITE" id="PS51819">
    <property type="entry name" value="VOC"/>
    <property type="match status" value="1"/>
</dbReference>
<dbReference type="Pfam" id="PF18029">
    <property type="entry name" value="Glyoxalase_6"/>
    <property type="match status" value="1"/>
</dbReference>
<dbReference type="AlphaFoldDB" id="A0A238W1K6"/>
<dbReference type="Proteomes" id="UP000198348">
    <property type="component" value="Unassembled WGS sequence"/>
</dbReference>
<dbReference type="OrthoDB" id="1645442at2"/>
<evidence type="ECO:0000313" key="2">
    <source>
        <dbReference type="EMBL" id="SNR40485.1"/>
    </source>
</evidence>
<dbReference type="InterPro" id="IPR037523">
    <property type="entry name" value="VOC_core"/>
</dbReference>
<dbReference type="EMBL" id="FZNW01000005">
    <property type="protein sequence ID" value="SNR40485.1"/>
    <property type="molecule type" value="Genomic_DNA"/>
</dbReference>
<proteinExistence type="predicted"/>
<dbReference type="RefSeq" id="WP_089300378.1">
    <property type="nucleotide sequence ID" value="NZ_FZNW01000005.1"/>
</dbReference>
<feature type="domain" description="VOC" evidence="1">
    <location>
        <begin position="6"/>
        <end position="122"/>
    </location>
</feature>
<reference evidence="2 3" key="1">
    <citation type="submission" date="2017-06" db="EMBL/GenBank/DDBJ databases">
        <authorList>
            <person name="Kim H.J."/>
            <person name="Triplett B.A."/>
        </authorList>
    </citation>
    <scope>NUCLEOTIDE SEQUENCE [LARGE SCALE GENOMIC DNA]</scope>
    <source>
        <strain evidence="2 3">DSM 45207</strain>
    </source>
</reference>
<name>A0A238W1K6_9PSEU</name>
<dbReference type="InterPro" id="IPR041581">
    <property type="entry name" value="Glyoxalase_6"/>
</dbReference>
<protein>
    <recommendedName>
        <fullName evidence="1">VOC domain-containing protein</fullName>
    </recommendedName>
</protein>
<organism evidence="2 3">
    <name type="scientific">Haloechinothrix alba</name>
    <dbReference type="NCBI Taxonomy" id="664784"/>
    <lineage>
        <taxon>Bacteria</taxon>
        <taxon>Bacillati</taxon>
        <taxon>Actinomycetota</taxon>
        <taxon>Actinomycetes</taxon>
        <taxon>Pseudonocardiales</taxon>
        <taxon>Pseudonocardiaceae</taxon>
        <taxon>Haloechinothrix</taxon>
    </lineage>
</organism>
<dbReference type="PANTHER" id="PTHR35908:SF1">
    <property type="entry name" value="CONSERVED PROTEIN"/>
    <property type="match status" value="1"/>
</dbReference>
<dbReference type="Gene3D" id="3.10.180.10">
    <property type="entry name" value="2,3-Dihydroxybiphenyl 1,2-Dioxygenase, domain 1"/>
    <property type="match status" value="1"/>
</dbReference>
<gene>
    <name evidence="2" type="ORF">SAMN06265360_10534</name>
</gene>
<sequence length="122" mass="13631">MTAAVRFECVALDCSDPYELASFYAGVLGWEIHSDSEPDDSWVTLSNPDGGADICFQLDPEYQAPTWPSNERAQMLHLDFEVTDIAAEHERVLALGARLLDGNPERFRVYADPAGHPFCLVW</sequence>
<dbReference type="SUPFAM" id="SSF54593">
    <property type="entry name" value="Glyoxalase/Bleomycin resistance protein/Dihydroxybiphenyl dioxygenase"/>
    <property type="match status" value="1"/>
</dbReference>
<evidence type="ECO:0000313" key="3">
    <source>
        <dbReference type="Proteomes" id="UP000198348"/>
    </source>
</evidence>
<evidence type="ECO:0000259" key="1">
    <source>
        <dbReference type="PROSITE" id="PS51819"/>
    </source>
</evidence>
<dbReference type="PANTHER" id="PTHR35908">
    <property type="entry name" value="HYPOTHETICAL FUSION PROTEIN"/>
    <property type="match status" value="1"/>
</dbReference>